<evidence type="ECO:0000313" key="2">
    <source>
        <dbReference type="Proteomes" id="UP000186919"/>
    </source>
</evidence>
<dbReference type="Gene3D" id="3.40.50.12500">
    <property type="match status" value="1"/>
</dbReference>
<gene>
    <name evidence="1" type="ORF">AWB85_21790</name>
</gene>
<sequence>MTHHTPPAGADYQHAAQTCAQQIVSALQGHTHRGLTEKHMQNSIECVLRAAGFKVSREHRLCERDRPDFLIDGTVVVEVKMRASGGSVLAQLARYAQHSNVRAIVVACPRFSSLGVIPERIHGVPVYVAALPGTGLML</sequence>
<dbReference type="InterPro" id="IPR053714">
    <property type="entry name" value="Iso_Racemase_Enz_sf"/>
</dbReference>
<evidence type="ECO:0000313" key="1">
    <source>
        <dbReference type="EMBL" id="OAT69397.1"/>
    </source>
</evidence>
<name>A0A179VCP4_9MYCO</name>
<dbReference type="RefSeq" id="WP_064628960.1">
    <property type="nucleotide sequence ID" value="NZ_LQYE01000007.1"/>
</dbReference>
<dbReference type="AlphaFoldDB" id="A0A179VCP4"/>
<accession>A0A179VCP4</accession>
<comment type="caution">
    <text evidence="1">The sequence shown here is derived from an EMBL/GenBank/DDBJ whole genome shotgun (WGS) entry which is preliminary data.</text>
</comment>
<reference evidence="1 2" key="1">
    <citation type="submission" date="2016-01" db="EMBL/GenBank/DDBJ databases">
        <title>Mycobacterium immunogenum strain CD11_6 genome sequencing and assembly.</title>
        <authorList>
            <person name="Kaur G."/>
            <person name="Nair G.R."/>
            <person name="Mayilraj S."/>
        </authorList>
    </citation>
    <scope>NUCLEOTIDE SEQUENCE [LARGE SCALE GENOMIC DNA]</scope>
    <source>
        <strain evidence="1 2">CD11-6</strain>
    </source>
</reference>
<dbReference type="Proteomes" id="UP000186919">
    <property type="component" value="Unassembled WGS sequence"/>
</dbReference>
<organism evidence="1 2">
    <name type="scientific">Mycobacteroides immunogenum</name>
    <dbReference type="NCBI Taxonomy" id="83262"/>
    <lineage>
        <taxon>Bacteria</taxon>
        <taxon>Bacillati</taxon>
        <taxon>Actinomycetota</taxon>
        <taxon>Actinomycetes</taxon>
        <taxon>Mycobacteriales</taxon>
        <taxon>Mycobacteriaceae</taxon>
        <taxon>Mycobacteroides</taxon>
    </lineage>
</organism>
<protein>
    <submittedName>
        <fullName evidence="1">Uncharacterized protein</fullName>
    </submittedName>
</protein>
<proteinExistence type="predicted"/>
<dbReference type="EMBL" id="LQYE01000007">
    <property type="protein sequence ID" value="OAT69397.1"/>
    <property type="molecule type" value="Genomic_DNA"/>
</dbReference>